<evidence type="ECO:0000256" key="3">
    <source>
        <dbReference type="ARBA" id="ARBA00023004"/>
    </source>
</evidence>
<evidence type="ECO:0000259" key="7">
    <source>
        <dbReference type="PROSITE" id="PS51007"/>
    </source>
</evidence>
<evidence type="ECO:0000256" key="6">
    <source>
        <dbReference type="SAM" id="SignalP"/>
    </source>
</evidence>
<dbReference type="EMBL" id="FNFO01000002">
    <property type="protein sequence ID" value="SDK28091.1"/>
    <property type="molecule type" value="Genomic_DNA"/>
</dbReference>
<organism evidence="8 9">
    <name type="scientific">Catalinimonas alkaloidigena</name>
    <dbReference type="NCBI Taxonomy" id="1075417"/>
    <lineage>
        <taxon>Bacteria</taxon>
        <taxon>Pseudomonadati</taxon>
        <taxon>Bacteroidota</taxon>
        <taxon>Cytophagia</taxon>
        <taxon>Cytophagales</taxon>
        <taxon>Catalimonadaceae</taxon>
        <taxon>Catalinimonas</taxon>
    </lineage>
</organism>
<sequence>MKKSFFFAIALGLLTACGGNTENTGTADSTLAEDMPATSEPVPEDQTPANGADAQLLAAGEEAYKQYCIACHQADGKGVPPAFPPLAESDWVAGDTDRLINVLLNGLDGEIVVNGETYSAMMPTHNFLSDEQIAGVLTYVRTNFGNDASPVAVEDVTALRNKN</sequence>
<keyword evidence="3 4" id="KW-0408">Iron</keyword>
<dbReference type="GO" id="GO:0020037">
    <property type="term" value="F:heme binding"/>
    <property type="evidence" value="ECO:0007669"/>
    <property type="project" value="InterPro"/>
</dbReference>
<evidence type="ECO:0000256" key="4">
    <source>
        <dbReference type="PROSITE-ProRule" id="PRU00433"/>
    </source>
</evidence>
<evidence type="ECO:0000313" key="9">
    <source>
        <dbReference type="Proteomes" id="UP000198510"/>
    </source>
</evidence>
<protein>
    <submittedName>
        <fullName evidence="8">Cytochrome C oxidase, cbb3-type, subunit III</fullName>
    </submittedName>
</protein>
<feature type="region of interest" description="Disordered" evidence="5">
    <location>
        <begin position="22"/>
        <end position="48"/>
    </location>
</feature>
<keyword evidence="2 4" id="KW-0479">Metal-binding</keyword>
<evidence type="ECO:0000256" key="2">
    <source>
        <dbReference type="ARBA" id="ARBA00022723"/>
    </source>
</evidence>
<dbReference type="AlphaFoldDB" id="A0A1G9ALH4"/>
<dbReference type="Pfam" id="PF00034">
    <property type="entry name" value="Cytochrom_C"/>
    <property type="match status" value="1"/>
</dbReference>
<feature type="domain" description="Cytochrome c" evidence="7">
    <location>
        <begin position="55"/>
        <end position="144"/>
    </location>
</feature>
<dbReference type="RefSeq" id="WP_089679913.1">
    <property type="nucleotide sequence ID" value="NZ_FNFO01000002.1"/>
</dbReference>
<dbReference type="GO" id="GO:0046872">
    <property type="term" value="F:metal ion binding"/>
    <property type="evidence" value="ECO:0007669"/>
    <property type="project" value="UniProtKB-KW"/>
</dbReference>
<dbReference type="STRING" id="1075417.SAMN05421823_102340"/>
<name>A0A1G9ALH4_9BACT</name>
<dbReference type="SUPFAM" id="SSF46626">
    <property type="entry name" value="Cytochrome c"/>
    <property type="match status" value="1"/>
</dbReference>
<proteinExistence type="predicted"/>
<dbReference type="Proteomes" id="UP000198510">
    <property type="component" value="Unassembled WGS sequence"/>
</dbReference>
<dbReference type="GO" id="GO:0009055">
    <property type="term" value="F:electron transfer activity"/>
    <property type="evidence" value="ECO:0007669"/>
    <property type="project" value="InterPro"/>
</dbReference>
<gene>
    <name evidence="8" type="ORF">SAMN05421823_102340</name>
</gene>
<feature type="signal peptide" evidence="6">
    <location>
        <begin position="1"/>
        <end position="18"/>
    </location>
</feature>
<dbReference type="PANTHER" id="PTHR35008">
    <property type="entry name" value="BLL4482 PROTEIN-RELATED"/>
    <property type="match status" value="1"/>
</dbReference>
<dbReference type="PANTHER" id="PTHR35008:SF9">
    <property type="entry name" value="CYTOCHROME C DOMAIN-CONTAINING PROTEIN"/>
    <property type="match status" value="1"/>
</dbReference>
<evidence type="ECO:0000256" key="5">
    <source>
        <dbReference type="SAM" id="MobiDB-lite"/>
    </source>
</evidence>
<dbReference type="InterPro" id="IPR051459">
    <property type="entry name" value="Cytochrome_c-type_DH"/>
</dbReference>
<keyword evidence="1 4" id="KW-0349">Heme</keyword>
<accession>A0A1G9ALH4</accession>
<dbReference type="PROSITE" id="PS51007">
    <property type="entry name" value="CYTC"/>
    <property type="match status" value="1"/>
</dbReference>
<keyword evidence="9" id="KW-1185">Reference proteome</keyword>
<evidence type="ECO:0000313" key="8">
    <source>
        <dbReference type="EMBL" id="SDK28091.1"/>
    </source>
</evidence>
<keyword evidence="6" id="KW-0732">Signal</keyword>
<dbReference type="Gene3D" id="1.10.760.10">
    <property type="entry name" value="Cytochrome c-like domain"/>
    <property type="match status" value="1"/>
</dbReference>
<evidence type="ECO:0000256" key="1">
    <source>
        <dbReference type="ARBA" id="ARBA00022617"/>
    </source>
</evidence>
<dbReference type="OrthoDB" id="9811395at2"/>
<dbReference type="PROSITE" id="PS51257">
    <property type="entry name" value="PROKAR_LIPOPROTEIN"/>
    <property type="match status" value="1"/>
</dbReference>
<reference evidence="8 9" key="1">
    <citation type="submission" date="2016-10" db="EMBL/GenBank/DDBJ databases">
        <authorList>
            <person name="de Groot N.N."/>
        </authorList>
    </citation>
    <scope>NUCLEOTIDE SEQUENCE [LARGE SCALE GENOMIC DNA]</scope>
    <source>
        <strain evidence="8 9">DSM 25186</strain>
    </source>
</reference>
<dbReference type="InterPro" id="IPR009056">
    <property type="entry name" value="Cyt_c-like_dom"/>
</dbReference>
<dbReference type="InterPro" id="IPR036909">
    <property type="entry name" value="Cyt_c-like_dom_sf"/>
</dbReference>
<feature type="chain" id="PRO_5011741679" evidence="6">
    <location>
        <begin position="19"/>
        <end position="163"/>
    </location>
</feature>